<evidence type="ECO:0000313" key="1">
    <source>
        <dbReference type="EMBL" id="KAG8096729.1"/>
    </source>
</evidence>
<protein>
    <submittedName>
        <fullName evidence="1">Uncharacterized protein</fullName>
    </submittedName>
</protein>
<reference evidence="1" key="2">
    <citation type="submission" date="2021-02" db="EMBL/GenBank/DDBJ databases">
        <authorList>
            <person name="Kimball J.A."/>
            <person name="Haas M.W."/>
            <person name="Macchietto M."/>
            <person name="Kono T."/>
            <person name="Duquette J."/>
            <person name="Shao M."/>
        </authorList>
    </citation>
    <scope>NUCLEOTIDE SEQUENCE</scope>
    <source>
        <tissue evidence="1">Fresh leaf tissue</tissue>
    </source>
</reference>
<keyword evidence="2" id="KW-1185">Reference proteome</keyword>
<accession>A0A8J5WWK2</accession>
<reference evidence="1" key="1">
    <citation type="journal article" date="2021" name="bioRxiv">
        <title>Whole Genome Assembly and Annotation of Northern Wild Rice, Zizania palustris L., Supports a Whole Genome Duplication in the Zizania Genus.</title>
        <authorList>
            <person name="Haas M."/>
            <person name="Kono T."/>
            <person name="Macchietto M."/>
            <person name="Millas R."/>
            <person name="McGilp L."/>
            <person name="Shao M."/>
            <person name="Duquette J."/>
            <person name="Hirsch C.N."/>
            <person name="Kimball J."/>
        </authorList>
    </citation>
    <scope>NUCLEOTIDE SEQUENCE</scope>
    <source>
        <tissue evidence="1">Fresh leaf tissue</tissue>
    </source>
</reference>
<comment type="caution">
    <text evidence="1">The sequence shown here is derived from an EMBL/GenBank/DDBJ whole genome shotgun (WGS) entry which is preliminary data.</text>
</comment>
<organism evidence="1 2">
    <name type="scientific">Zizania palustris</name>
    <name type="common">Northern wild rice</name>
    <dbReference type="NCBI Taxonomy" id="103762"/>
    <lineage>
        <taxon>Eukaryota</taxon>
        <taxon>Viridiplantae</taxon>
        <taxon>Streptophyta</taxon>
        <taxon>Embryophyta</taxon>
        <taxon>Tracheophyta</taxon>
        <taxon>Spermatophyta</taxon>
        <taxon>Magnoliopsida</taxon>
        <taxon>Liliopsida</taxon>
        <taxon>Poales</taxon>
        <taxon>Poaceae</taxon>
        <taxon>BOP clade</taxon>
        <taxon>Oryzoideae</taxon>
        <taxon>Oryzeae</taxon>
        <taxon>Zizaniinae</taxon>
        <taxon>Zizania</taxon>
    </lineage>
</organism>
<name>A0A8J5WWK2_ZIZPA</name>
<proteinExistence type="predicted"/>
<dbReference type="EMBL" id="JAAALK010000079">
    <property type="protein sequence ID" value="KAG8096729.1"/>
    <property type="molecule type" value="Genomic_DNA"/>
</dbReference>
<dbReference type="Proteomes" id="UP000729402">
    <property type="component" value="Unassembled WGS sequence"/>
</dbReference>
<sequence>MPRKGRSLRMYSRSVSGVGHACASEDVHGGAECTDCREDEVVSGEDVLRAAHVADAEAKVADGVANAAHVSRAIVEQRHRCVGRPAKRSKRNREPSVFDLENLEVPRFQTRQQVKTQRMEQQIAELVNAMQTIQD</sequence>
<gene>
    <name evidence="1" type="ORF">GUJ93_ZPchr0013g34282</name>
</gene>
<evidence type="ECO:0000313" key="2">
    <source>
        <dbReference type="Proteomes" id="UP000729402"/>
    </source>
</evidence>
<dbReference type="AlphaFoldDB" id="A0A8J5WWK2"/>